<keyword evidence="2" id="KW-0229">DNA integration</keyword>
<keyword evidence="3 5" id="KW-0238">DNA-binding</keyword>
<comment type="similarity">
    <text evidence="1">Belongs to the 'phage' integrase family.</text>
</comment>
<evidence type="ECO:0000313" key="9">
    <source>
        <dbReference type="Proteomes" id="UP000187158"/>
    </source>
</evidence>
<dbReference type="InterPro" id="IPR013762">
    <property type="entry name" value="Integrase-like_cat_sf"/>
</dbReference>
<dbReference type="PANTHER" id="PTHR30349:SF41">
    <property type="entry name" value="INTEGRASE_RECOMBINASE PROTEIN MJ0367-RELATED"/>
    <property type="match status" value="1"/>
</dbReference>
<evidence type="ECO:0000313" key="8">
    <source>
        <dbReference type="EMBL" id="OMD14806.1"/>
    </source>
</evidence>
<evidence type="ECO:0000256" key="3">
    <source>
        <dbReference type="ARBA" id="ARBA00023125"/>
    </source>
</evidence>
<dbReference type="InterPro" id="IPR044068">
    <property type="entry name" value="CB"/>
</dbReference>
<keyword evidence="4" id="KW-0233">DNA recombination</keyword>
<dbReference type="Gene3D" id="1.10.150.130">
    <property type="match status" value="1"/>
</dbReference>
<dbReference type="Proteomes" id="UP000187158">
    <property type="component" value="Unassembled WGS sequence"/>
</dbReference>
<comment type="caution">
    <text evidence="8">The sequence shown here is derived from an EMBL/GenBank/DDBJ whole genome shotgun (WGS) entry which is preliminary data.</text>
</comment>
<dbReference type="InterPro" id="IPR004107">
    <property type="entry name" value="Integrase_SAM-like_N"/>
</dbReference>
<dbReference type="SUPFAM" id="SSF56349">
    <property type="entry name" value="DNA breaking-rejoining enzymes"/>
    <property type="match status" value="1"/>
</dbReference>
<gene>
    <name evidence="8" type="ORF">BSO21_27660</name>
</gene>
<evidence type="ECO:0000256" key="1">
    <source>
        <dbReference type="ARBA" id="ARBA00008857"/>
    </source>
</evidence>
<evidence type="ECO:0000256" key="2">
    <source>
        <dbReference type="ARBA" id="ARBA00022908"/>
    </source>
</evidence>
<proteinExistence type="inferred from homology"/>
<dbReference type="PROSITE" id="PS51898">
    <property type="entry name" value="TYR_RECOMBINASE"/>
    <property type="match status" value="1"/>
</dbReference>
<dbReference type="Pfam" id="PF00589">
    <property type="entry name" value="Phage_integrase"/>
    <property type="match status" value="1"/>
</dbReference>
<dbReference type="Pfam" id="PF02899">
    <property type="entry name" value="Phage_int_SAM_1"/>
    <property type="match status" value="1"/>
</dbReference>
<accession>A0ABX3GGL1</accession>
<dbReference type="EMBL" id="MPVP01000301">
    <property type="protein sequence ID" value="OMD14806.1"/>
    <property type="molecule type" value="Genomic_DNA"/>
</dbReference>
<feature type="domain" description="Core-binding (CB)" evidence="7">
    <location>
        <begin position="4"/>
        <end position="115"/>
    </location>
</feature>
<keyword evidence="9" id="KW-1185">Reference proteome</keyword>
<dbReference type="PROSITE" id="PS51900">
    <property type="entry name" value="CB"/>
    <property type="match status" value="1"/>
</dbReference>
<dbReference type="InterPro" id="IPR050090">
    <property type="entry name" value="Tyrosine_recombinase_XerCD"/>
</dbReference>
<dbReference type="RefSeq" id="WP_076220308.1">
    <property type="nucleotide sequence ID" value="NZ_MPVM01000007.1"/>
</dbReference>
<feature type="domain" description="Tyr recombinase" evidence="6">
    <location>
        <begin position="136"/>
        <end position="315"/>
    </location>
</feature>
<evidence type="ECO:0000259" key="6">
    <source>
        <dbReference type="PROSITE" id="PS51898"/>
    </source>
</evidence>
<evidence type="ECO:0000256" key="5">
    <source>
        <dbReference type="PROSITE-ProRule" id="PRU01248"/>
    </source>
</evidence>
<reference evidence="8 9" key="1">
    <citation type="submission" date="2016-11" db="EMBL/GenBank/DDBJ databases">
        <title>Paenibacillus species isolates.</title>
        <authorList>
            <person name="Beno S.M."/>
        </authorList>
    </citation>
    <scope>NUCLEOTIDE SEQUENCE [LARGE SCALE GENOMIC DNA]</scope>
    <source>
        <strain evidence="8 9">FSL H7-0433</strain>
    </source>
</reference>
<evidence type="ECO:0000259" key="7">
    <source>
        <dbReference type="PROSITE" id="PS51900"/>
    </source>
</evidence>
<dbReference type="Gene3D" id="1.10.443.10">
    <property type="entry name" value="Intergrase catalytic core"/>
    <property type="match status" value="1"/>
</dbReference>
<name>A0ABX3GGL1_9BACL</name>
<dbReference type="CDD" id="cd00397">
    <property type="entry name" value="DNA_BRE_C"/>
    <property type="match status" value="1"/>
</dbReference>
<organism evidence="8 9">
    <name type="scientific">Paenibacillus odorifer</name>
    <dbReference type="NCBI Taxonomy" id="189426"/>
    <lineage>
        <taxon>Bacteria</taxon>
        <taxon>Bacillati</taxon>
        <taxon>Bacillota</taxon>
        <taxon>Bacilli</taxon>
        <taxon>Bacillales</taxon>
        <taxon>Paenibacillaceae</taxon>
        <taxon>Paenibacillus</taxon>
    </lineage>
</organism>
<protein>
    <submittedName>
        <fullName evidence="8">Integrase</fullName>
    </submittedName>
</protein>
<evidence type="ECO:0000256" key="4">
    <source>
        <dbReference type="ARBA" id="ARBA00023172"/>
    </source>
</evidence>
<dbReference type="InterPro" id="IPR011010">
    <property type="entry name" value="DNA_brk_join_enz"/>
</dbReference>
<sequence>MKLSDLEFFLEDFLAYCQNKNLSRKTINSYEQSLKLFVAYLKNQHDVDKVKEVRVGHIRQYIAFLQERGKYTVVNRESSKLVNFPENRMDFKKEVSSITINNYIRNIKVFFNWLKQEGELLKNPVENISQIKTVRRQKKGISQEEFNGLIEKFDYTKFHGYRNKIIVLLLQDTGMRIGECLELTADAIDFKSKMILLTKTKGNKERYVYFSNVLQRELKQYLKFKDRYTESELLFPTTKGTPLSIQSFEKQLKDVSKMAGIDVHPHMIRNNFARHYLLNGGDFYTLSRILGHSSVTVTEAAYMDLTREEIAKKFQNHSPLSKWKMQN</sequence>
<dbReference type="InterPro" id="IPR002104">
    <property type="entry name" value="Integrase_catalytic"/>
</dbReference>
<dbReference type="PANTHER" id="PTHR30349">
    <property type="entry name" value="PHAGE INTEGRASE-RELATED"/>
    <property type="match status" value="1"/>
</dbReference>
<dbReference type="InterPro" id="IPR010998">
    <property type="entry name" value="Integrase_recombinase_N"/>
</dbReference>